<dbReference type="SUPFAM" id="SSF51735">
    <property type="entry name" value="NAD(P)-binding Rossmann-fold domains"/>
    <property type="match status" value="1"/>
</dbReference>
<dbReference type="Gene3D" id="3.90.25.10">
    <property type="entry name" value="UDP-galactose 4-epimerase, domain 1"/>
    <property type="match status" value="1"/>
</dbReference>
<sequence>MTNQETILVLGAGELGMAMVRGLARRAGAAGRVSISVLLRPSTLASDDPARRRDVAELRALGAEPVAGDLAAQSTDELAALFGRFDIVISCTGFVGGPGVQVKLALAALAAGVKRYFPWQFGVDYDLIGRGSAQDLFDEQLDVRDLLRAQRRTEWVIVSTGMFTSFLFEPSFGVVDLAARRVNALGGRDNAVTLTTADDIGALTAEIVFTEPRIANQVVHVAGDTISYRELADTLERLLGRTFERREWRVPELERQLAEAPDDALRKYRVVFAQGRGVAWDKTRTFNARHGIEVCTVAQWVRANLLAPA</sequence>
<dbReference type="CDD" id="cd05259">
    <property type="entry name" value="PCBER_SDR_a"/>
    <property type="match status" value="1"/>
</dbReference>
<evidence type="ECO:0000313" key="5">
    <source>
        <dbReference type="Proteomes" id="UP000031838"/>
    </source>
</evidence>
<dbReference type="Gene3D" id="3.40.50.720">
    <property type="entry name" value="NAD(P)-binding Rossmann-like Domain"/>
    <property type="match status" value="1"/>
</dbReference>
<accession>A0A0B6RME1</accession>
<dbReference type="PANTHER" id="PTHR47706:SF6">
    <property type="entry name" value="NMRA-LIKE FAMILY PROTEIN (AFU_ORTHOLOGUE AFUA_6G00280)"/>
    <property type="match status" value="1"/>
</dbReference>
<dbReference type="InterPro" id="IPR045312">
    <property type="entry name" value="PCBER-like"/>
</dbReference>
<dbReference type="PANTHER" id="PTHR47706">
    <property type="entry name" value="NMRA-LIKE FAMILY PROTEIN"/>
    <property type="match status" value="1"/>
</dbReference>
<evidence type="ECO:0000256" key="2">
    <source>
        <dbReference type="ARBA" id="ARBA00023002"/>
    </source>
</evidence>
<keyword evidence="5" id="KW-1185">Reference proteome</keyword>
<protein>
    <submittedName>
        <fullName evidence="4">NmrA family protein</fullName>
    </submittedName>
</protein>
<name>A0A0B6RME1_BURPL</name>
<dbReference type="EMBL" id="CP002580">
    <property type="protein sequence ID" value="AJK44563.1"/>
    <property type="molecule type" value="Genomic_DNA"/>
</dbReference>
<evidence type="ECO:0000256" key="1">
    <source>
        <dbReference type="ARBA" id="ARBA00022857"/>
    </source>
</evidence>
<dbReference type="GO" id="GO:0016491">
    <property type="term" value="F:oxidoreductase activity"/>
    <property type="evidence" value="ECO:0007669"/>
    <property type="project" value="UniProtKB-KW"/>
</dbReference>
<reference evidence="4 5" key="2">
    <citation type="journal article" date="2016" name="Appl. Microbiol. Biotechnol.">
        <title>Mutations improving production and secretion of extracellular lipase by Burkholderia glumae PG1.</title>
        <authorList>
            <person name="Knapp A."/>
            <person name="Voget S."/>
            <person name="Gao R."/>
            <person name="Zaburannyi N."/>
            <person name="Krysciak D."/>
            <person name="Breuer M."/>
            <person name="Hauer B."/>
            <person name="Streit W.R."/>
            <person name="Muller R."/>
            <person name="Daniel R."/>
            <person name="Jaeger K.E."/>
        </authorList>
    </citation>
    <scope>NUCLEOTIDE SEQUENCE [LARGE SCALE GENOMIC DNA]</scope>
    <source>
        <strain evidence="4 5">PG1</strain>
    </source>
</reference>
<dbReference type="InterPro" id="IPR051609">
    <property type="entry name" value="NmrA/Isoflavone_reductase-like"/>
</dbReference>
<dbReference type="InterPro" id="IPR008030">
    <property type="entry name" value="NmrA-like"/>
</dbReference>
<dbReference type="Proteomes" id="UP000031838">
    <property type="component" value="Chromosome 1"/>
</dbReference>
<keyword evidence="2" id="KW-0560">Oxidoreductase</keyword>
<feature type="domain" description="NmrA-like" evidence="3">
    <location>
        <begin position="4"/>
        <end position="257"/>
    </location>
</feature>
<reference evidence="5" key="1">
    <citation type="submission" date="2011-03" db="EMBL/GenBank/DDBJ databases">
        <authorList>
            <person name="Voget S."/>
            <person name="Streit W.R."/>
            <person name="Jaeger K.E."/>
            <person name="Daniel R."/>
        </authorList>
    </citation>
    <scope>NUCLEOTIDE SEQUENCE [LARGE SCALE GENOMIC DNA]</scope>
    <source>
        <strain evidence="5">PG1</strain>
    </source>
</reference>
<organism evidence="4 5">
    <name type="scientific">Burkholderia plantarii</name>
    <dbReference type="NCBI Taxonomy" id="41899"/>
    <lineage>
        <taxon>Bacteria</taxon>
        <taxon>Pseudomonadati</taxon>
        <taxon>Pseudomonadota</taxon>
        <taxon>Betaproteobacteria</taxon>
        <taxon>Burkholderiales</taxon>
        <taxon>Burkholderiaceae</taxon>
        <taxon>Burkholderia</taxon>
    </lineage>
</organism>
<evidence type="ECO:0000259" key="3">
    <source>
        <dbReference type="Pfam" id="PF05368"/>
    </source>
</evidence>
<dbReference type="HOGENOM" id="CLU_059949_0_0_4"/>
<dbReference type="RefSeq" id="WP_042623437.1">
    <property type="nucleotide sequence ID" value="NZ_CP002580.1"/>
</dbReference>
<evidence type="ECO:0000313" key="4">
    <source>
        <dbReference type="EMBL" id="AJK44563.1"/>
    </source>
</evidence>
<proteinExistence type="predicted"/>
<dbReference type="InterPro" id="IPR036291">
    <property type="entry name" value="NAD(P)-bd_dom_sf"/>
</dbReference>
<gene>
    <name evidence="4" type="ORF">BGL_1c00090</name>
</gene>
<keyword evidence="1" id="KW-0521">NADP</keyword>
<dbReference type="KEGG" id="bgp:BGL_1c00090"/>
<dbReference type="AlphaFoldDB" id="A0A0B6RME1"/>
<dbReference type="Pfam" id="PF05368">
    <property type="entry name" value="NmrA"/>
    <property type="match status" value="1"/>
</dbReference>